<accession>A0A510PCR2</accession>
<feature type="signal peptide" evidence="1">
    <location>
        <begin position="1"/>
        <end position="24"/>
    </location>
</feature>
<dbReference type="RefSeq" id="WP_147068771.1">
    <property type="nucleotide sequence ID" value="NZ_BHVU01000006.1"/>
</dbReference>
<comment type="caution">
    <text evidence="2">The sequence shown here is derived from an EMBL/GenBank/DDBJ whole genome shotgun (WGS) entry which is preliminary data.</text>
</comment>
<dbReference type="AlphaFoldDB" id="A0A510PCR2"/>
<feature type="chain" id="PRO_5021741308" evidence="1">
    <location>
        <begin position="25"/>
        <end position="170"/>
    </location>
</feature>
<sequence>MKNLQSCLGISFLAVGILSSPALAIPNNPPTQGASFAQLSSKVVQQPGGFVQFESKDSLVRMTATKNSVTVTQDGSYLIIASPQVTATKDGGCLDAWITVNSKDVQNSGVRICQAKTGNTNVVVSQVIMYLKRGDTIQVKTSGKNSKLDAILSAKSPNIPSIILTITALY</sequence>
<dbReference type="Proteomes" id="UP000321223">
    <property type="component" value="Unassembled WGS sequence"/>
</dbReference>
<dbReference type="InterPro" id="IPR008983">
    <property type="entry name" value="Tumour_necrosis_fac-like_dom"/>
</dbReference>
<name>A0A510PCR2_MICAE</name>
<keyword evidence="1" id="KW-0732">Signal</keyword>
<dbReference type="Gene3D" id="2.60.120.40">
    <property type="match status" value="1"/>
</dbReference>
<proteinExistence type="predicted"/>
<evidence type="ECO:0000313" key="2">
    <source>
        <dbReference type="EMBL" id="GCA91547.1"/>
    </source>
</evidence>
<protein>
    <submittedName>
        <fullName evidence="2">Uncharacterized protein</fullName>
    </submittedName>
</protein>
<gene>
    <name evidence="2" type="ORF">MAE30S32_01990</name>
</gene>
<organism evidence="2 3">
    <name type="scientific">Microcystis aeruginosa 11-30S32</name>
    <dbReference type="NCBI Taxonomy" id="2358142"/>
    <lineage>
        <taxon>Bacteria</taxon>
        <taxon>Bacillati</taxon>
        <taxon>Cyanobacteriota</taxon>
        <taxon>Cyanophyceae</taxon>
        <taxon>Oscillatoriophycideae</taxon>
        <taxon>Chroococcales</taxon>
        <taxon>Microcystaceae</taxon>
        <taxon>Microcystis</taxon>
    </lineage>
</organism>
<evidence type="ECO:0000313" key="3">
    <source>
        <dbReference type="Proteomes" id="UP000321223"/>
    </source>
</evidence>
<reference evidence="2 3" key="1">
    <citation type="journal article" date="2019" name="Appl. Environ. Microbiol.">
        <title>Co-occurrence of broad and narrow host-range viruses infecting the toxic bloom-forming cyanobacterium Microcystis aeruginosa.</title>
        <authorList>
            <person name="Morimoto D."/>
            <person name="Tominaga K."/>
            <person name="Nishimura Y."/>
            <person name="Yoshida N."/>
            <person name="Kimura S."/>
            <person name="Sako Y."/>
            <person name="Yoshida T."/>
        </authorList>
    </citation>
    <scope>NUCLEOTIDE SEQUENCE [LARGE SCALE GENOMIC DNA]</scope>
    <source>
        <strain evidence="2 3">11-30S32</strain>
    </source>
</reference>
<evidence type="ECO:0000256" key="1">
    <source>
        <dbReference type="SAM" id="SignalP"/>
    </source>
</evidence>
<dbReference type="EMBL" id="BHVU01000006">
    <property type="protein sequence ID" value="GCA91547.1"/>
    <property type="molecule type" value="Genomic_DNA"/>
</dbReference>